<dbReference type="Pfam" id="PF01177">
    <property type="entry name" value="Asp_Glu_race"/>
    <property type="match status" value="1"/>
</dbReference>
<reference evidence="2 3" key="1">
    <citation type="submission" date="2018-11" db="EMBL/GenBank/DDBJ databases">
        <title>Genome sequence of Apiotrichum porosum DSM 27194.</title>
        <authorList>
            <person name="Aliyu H."/>
            <person name="Gorte O."/>
            <person name="Ochsenreither K."/>
        </authorList>
    </citation>
    <scope>NUCLEOTIDE SEQUENCE [LARGE SCALE GENOMIC DNA]</scope>
    <source>
        <strain evidence="2 3">DSM 27194</strain>
    </source>
</reference>
<dbReference type="InterPro" id="IPR015942">
    <property type="entry name" value="Asp/Glu/hydantoin_racemase"/>
</dbReference>
<dbReference type="Gene3D" id="3.40.50.12500">
    <property type="match status" value="1"/>
</dbReference>
<accession>A0A427Y4Z7</accession>
<dbReference type="PANTHER" id="PTHR28047">
    <property type="entry name" value="PROTEIN DCG1"/>
    <property type="match status" value="1"/>
</dbReference>
<protein>
    <recommendedName>
        <fullName evidence="4">Asp/Glu/hydantoin racemase</fullName>
    </recommendedName>
</protein>
<dbReference type="OrthoDB" id="412018at2759"/>
<dbReference type="GO" id="GO:0047661">
    <property type="term" value="F:amino-acid racemase activity"/>
    <property type="evidence" value="ECO:0007669"/>
    <property type="project" value="InterPro"/>
</dbReference>
<comment type="caution">
    <text evidence="2">The sequence shown here is derived from an EMBL/GenBank/DDBJ whole genome shotgun (WGS) entry which is preliminary data.</text>
</comment>
<dbReference type="Proteomes" id="UP000279236">
    <property type="component" value="Unassembled WGS sequence"/>
</dbReference>
<evidence type="ECO:0000313" key="2">
    <source>
        <dbReference type="EMBL" id="RSH86142.1"/>
    </source>
</evidence>
<dbReference type="STRING" id="105984.A0A427Y4Z7"/>
<dbReference type="InterPro" id="IPR052186">
    <property type="entry name" value="Hydantoin_racemase-like"/>
</dbReference>
<dbReference type="EMBL" id="RSCE01000002">
    <property type="protein sequence ID" value="RSH86142.1"/>
    <property type="molecule type" value="Genomic_DNA"/>
</dbReference>
<name>A0A427Y4Z7_9TREE</name>
<dbReference type="AlphaFoldDB" id="A0A427Y4Z7"/>
<sequence length="245" mass="26230">MPFHLSADQSACPRVLVINPNSTVAFTEAMMSALRATDVQLDFYTAPTDTAPASIEGTYDSVVSAAACLKELRTEVGKWDGFVVACFSAHPLTNALRELTSAPVMSILEAPLLYASTLGSRVGILTTSPRWEPLLNHDVASLHLTGQNAAGVVSSGLKVLDLESLPREQVMRRLCDKAREELQDRRQADVIVLGCAGMVGLDTAIREACRPGMVVLDPVRCALEMCVSLIRIGGKTSKIGIYATA</sequence>
<dbReference type="GeneID" id="39588916"/>
<gene>
    <name evidence="2" type="ORF">EHS24_004373</name>
</gene>
<evidence type="ECO:0000256" key="1">
    <source>
        <dbReference type="ARBA" id="ARBA00038414"/>
    </source>
</evidence>
<dbReference type="RefSeq" id="XP_028478927.1">
    <property type="nucleotide sequence ID" value="XM_028619955.1"/>
</dbReference>
<evidence type="ECO:0000313" key="3">
    <source>
        <dbReference type="Proteomes" id="UP000279236"/>
    </source>
</evidence>
<comment type="similarity">
    <text evidence="1">Belongs to the HyuE racemase family.</text>
</comment>
<dbReference type="InterPro" id="IPR053714">
    <property type="entry name" value="Iso_Racemase_Enz_sf"/>
</dbReference>
<keyword evidence="3" id="KW-1185">Reference proteome</keyword>
<organism evidence="2 3">
    <name type="scientific">Apiotrichum porosum</name>
    <dbReference type="NCBI Taxonomy" id="105984"/>
    <lineage>
        <taxon>Eukaryota</taxon>
        <taxon>Fungi</taxon>
        <taxon>Dikarya</taxon>
        <taxon>Basidiomycota</taxon>
        <taxon>Agaricomycotina</taxon>
        <taxon>Tremellomycetes</taxon>
        <taxon>Trichosporonales</taxon>
        <taxon>Trichosporonaceae</taxon>
        <taxon>Apiotrichum</taxon>
    </lineage>
</organism>
<proteinExistence type="inferred from homology"/>
<dbReference type="PANTHER" id="PTHR28047:SF5">
    <property type="entry name" value="PROTEIN DCG1"/>
    <property type="match status" value="1"/>
</dbReference>
<evidence type="ECO:0008006" key="4">
    <source>
        <dbReference type="Google" id="ProtNLM"/>
    </source>
</evidence>